<dbReference type="RefSeq" id="WP_156278020.1">
    <property type="nucleotide sequence ID" value="NZ_BAABGI010000007.1"/>
</dbReference>
<protein>
    <submittedName>
        <fullName evidence="1">DUF5041 domain-containing protein</fullName>
    </submittedName>
</protein>
<dbReference type="EMBL" id="VJVW01000013">
    <property type="protein sequence ID" value="MUP43923.1"/>
    <property type="molecule type" value="Genomic_DNA"/>
</dbReference>
<accession>A0A7K1LSZ4</accession>
<sequence length="219" mass="25845">MKNLLSTLLILLSINIYSQSTRIEDPQNQLQKEDPDNLYNQENISKLDLIEALELASIGIHKFNIGEFEREYKLQIFAEEYVNGKNIITDTLLDYTNDYDFVVDDEFHQGFIDQIKIFTKTEENNSTLDIRTYALSSKSQINLAKNDHRQFYTWRQYSDTTWELNKKIPLLIFASSWLDKKYNFHRFCGVVKLKDNDKQTNELLNSSPNYIVISYKITE</sequence>
<name>A0A7K1LSZ4_9FLAO</name>
<organism evidence="1 2">
    <name type="scientific">Christiangramia aestuarii</name>
    <dbReference type="NCBI Taxonomy" id="1028746"/>
    <lineage>
        <taxon>Bacteria</taxon>
        <taxon>Pseudomonadati</taxon>
        <taxon>Bacteroidota</taxon>
        <taxon>Flavobacteriia</taxon>
        <taxon>Flavobacteriales</taxon>
        <taxon>Flavobacteriaceae</taxon>
        <taxon>Christiangramia</taxon>
    </lineage>
</organism>
<keyword evidence="2" id="KW-1185">Reference proteome</keyword>
<proteinExistence type="predicted"/>
<evidence type="ECO:0000313" key="2">
    <source>
        <dbReference type="Proteomes" id="UP000460416"/>
    </source>
</evidence>
<dbReference type="AlphaFoldDB" id="A0A7K1LSZ4"/>
<reference evidence="1 2" key="1">
    <citation type="submission" date="2019-07" db="EMBL/GenBank/DDBJ databases">
        <title>Gramella aestuarii sp. nov., isolated from a tidal flat, and emended description of Gramella echinicola.</title>
        <authorList>
            <person name="Liu L."/>
        </authorList>
    </citation>
    <scope>NUCLEOTIDE SEQUENCE [LARGE SCALE GENOMIC DNA]</scope>
    <source>
        <strain evidence="1 2">BS12</strain>
    </source>
</reference>
<comment type="caution">
    <text evidence="1">The sequence shown here is derived from an EMBL/GenBank/DDBJ whole genome shotgun (WGS) entry which is preliminary data.</text>
</comment>
<dbReference type="Proteomes" id="UP000460416">
    <property type="component" value="Unassembled WGS sequence"/>
</dbReference>
<gene>
    <name evidence="1" type="ORF">FLP08_15185</name>
</gene>
<dbReference type="Pfam" id="PF16444">
    <property type="entry name" value="DUF5041"/>
    <property type="match status" value="1"/>
</dbReference>
<dbReference type="OrthoDB" id="1435292at2"/>
<evidence type="ECO:0000313" key="1">
    <source>
        <dbReference type="EMBL" id="MUP43923.1"/>
    </source>
</evidence>
<dbReference type="InterPro" id="IPR032222">
    <property type="entry name" value="DUF5041"/>
</dbReference>